<evidence type="ECO:0000256" key="4">
    <source>
        <dbReference type="PROSITE-ProRule" id="PRU00169"/>
    </source>
</evidence>
<evidence type="ECO:0000256" key="5">
    <source>
        <dbReference type="PROSITE-ProRule" id="PRU01091"/>
    </source>
</evidence>
<dbReference type="GO" id="GO:0000976">
    <property type="term" value="F:transcription cis-regulatory region binding"/>
    <property type="evidence" value="ECO:0007669"/>
    <property type="project" value="TreeGrafter"/>
</dbReference>
<dbReference type="SMART" id="SM00448">
    <property type="entry name" value="REC"/>
    <property type="match status" value="1"/>
</dbReference>
<dbReference type="CDD" id="cd00383">
    <property type="entry name" value="trans_reg_C"/>
    <property type="match status" value="1"/>
</dbReference>
<evidence type="ECO:0000256" key="1">
    <source>
        <dbReference type="ARBA" id="ARBA00023015"/>
    </source>
</evidence>
<dbReference type="Gene3D" id="1.10.10.10">
    <property type="entry name" value="Winged helix-like DNA-binding domain superfamily/Winged helix DNA-binding domain"/>
    <property type="match status" value="1"/>
</dbReference>
<dbReference type="PANTHER" id="PTHR48111">
    <property type="entry name" value="REGULATOR OF RPOS"/>
    <property type="match status" value="1"/>
</dbReference>
<dbReference type="PROSITE" id="PS51755">
    <property type="entry name" value="OMPR_PHOB"/>
    <property type="match status" value="1"/>
</dbReference>
<evidence type="ECO:0000313" key="9">
    <source>
        <dbReference type="Proteomes" id="UP000323707"/>
    </source>
</evidence>
<dbReference type="Gene3D" id="3.40.50.2300">
    <property type="match status" value="1"/>
</dbReference>
<dbReference type="Pfam" id="PF00072">
    <property type="entry name" value="Response_reg"/>
    <property type="match status" value="1"/>
</dbReference>
<organism evidence="8 9">
    <name type="scientific">Helicobacter canis</name>
    <dbReference type="NCBI Taxonomy" id="29419"/>
    <lineage>
        <taxon>Bacteria</taxon>
        <taxon>Pseudomonadati</taxon>
        <taxon>Campylobacterota</taxon>
        <taxon>Epsilonproteobacteria</taxon>
        <taxon>Campylobacterales</taxon>
        <taxon>Helicobacteraceae</taxon>
        <taxon>Helicobacter</taxon>
    </lineage>
</organism>
<feature type="DNA-binding region" description="OmpR/PhoB-type" evidence="5">
    <location>
        <begin position="142"/>
        <end position="238"/>
    </location>
</feature>
<evidence type="ECO:0000259" key="7">
    <source>
        <dbReference type="PROSITE" id="PS51755"/>
    </source>
</evidence>
<evidence type="ECO:0000259" key="6">
    <source>
        <dbReference type="PROSITE" id="PS50110"/>
    </source>
</evidence>
<dbReference type="PANTHER" id="PTHR48111:SF67">
    <property type="entry name" value="TRANSCRIPTIONAL REGULATORY PROTEIN TCTD"/>
    <property type="match status" value="1"/>
</dbReference>
<evidence type="ECO:0000313" key="8">
    <source>
        <dbReference type="EMBL" id="KAA8708486.1"/>
    </source>
</evidence>
<dbReference type="InterPro" id="IPR001867">
    <property type="entry name" value="OmpR/PhoB-type_DNA-bd"/>
</dbReference>
<keyword evidence="3" id="KW-0804">Transcription</keyword>
<feature type="modified residue" description="4-aspartylphosphate" evidence="4">
    <location>
        <position position="53"/>
    </location>
</feature>
<comment type="caution">
    <text evidence="8">The sequence shown here is derived from an EMBL/GenBank/DDBJ whole genome shotgun (WGS) entry which is preliminary data.</text>
</comment>
<dbReference type="InterPro" id="IPR039420">
    <property type="entry name" value="WalR-like"/>
</dbReference>
<keyword evidence="2 5" id="KW-0238">DNA-binding</keyword>
<evidence type="ECO:0000256" key="3">
    <source>
        <dbReference type="ARBA" id="ARBA00023163"/>
    </source>
</evidence>
<dbReference type="AlphaFoldDB" id="A0A5M9QL69"/>
<gene>
    <name evidence="8" type="ORF">F4V45_06035</name>
</gene>
<dbReference type="GO" id="GO:0006355">
    <property type="term" value="P:regulation of DNA-templated transcription"/>
    <property type="evidence" value="ECO:0007669"/>
    <property type="project" value="InterPro"/>
</dbReference>
<dbReference type="SUPFAM" id="SSF52172">
    <property type="entry name" value="CheY-like"/>
    <property type="match status" value="1"/>
</dbReference>
<dbReference type="EMBL" id="VXKE01000019">
    <property type="protein sequence ID" value="KAA8708486.1"/>
    <property type="molecule type" value="Genomic_DNA"/>
</dbReference>
<keyword evidence="4" id="KW-0597">Phosphoprotein</keyword>
<protein>
    <submittedName>
        <fullName evidence="8">Response regulator transcription factor</fullName>
    </submittedName>
</protein>
<dbReference type="GO" id="GO:0005829">
    <property type="term" value="C:cytosol"/>
    <property type="evidence" value="ECO:0007669"/>
    <property type="project" value="TreeGrafter"/>
</dbReference>
<dbReference type="SUPFAM" id="SSF46894">
    <property type="entry name" value="C-terminal effector domain of the bipartite response regulators"/>
    <property type="match status" value="1"/>
</dbReference>
<evidence type="ECO:0000256" key="2">
    <source>
        <dbReference type="ARBA" id="ARBA00023125"/>
    </source>
</evidence>
<name>A0A5M9QL69_9HELI</name>
<dbReference type="GO" id="GO:0000156">
    <property type="term" value="F:phosphorelay response regulator activity"/>
    <property type="evidence" value="ECO:0007669"/>
    <property type="project" value="TreeGrafter"/>
</dbReference>
<sequence length="238" mass="27107">MAAKLLLVEDDVLLSSMLTSILQEKGFSVCLCEDVQSAMEKGYEEHFDLYIFDVKLPSGDVQKVDSRADSSLESNGFTLLRYLREAGKTSPAIMLTSLAQASDVKEGFESGCDDYIRKPFDVEELLLRINSLLKRPFYHQDSPTITLHNGVRFDCIQKTLYSPQGELIALTNKERELLALLVQKRGQFVSQDEIFERVWSYDESPTSMALRVYVKNLRKILGKESIITQRFCGYCYKA</sequence>
<dbReference type="GO" id="GO:0032993">
    <property type="term" value="C:protein-DNA complex"/>
    <property type="evidence" value="ECO:0007669"/>
    <property type="project" value="TreeGrafter"/>
</dbReference>
<dbReference type="Pfam" id="PF00486">
    <property type="entry name" value="Trans_reg_C"/>
    <property type="match status" value="1"/>
</dbReference>
<feature type="domain" description="OmpR/PhoB-type" evidence="7">
    <location>
        <begin position="142"/>
        <end position="238"/>
    </location>
</feature>
<dbReference type="InterPro" id="IPR011006">
    <property type="entry name" value="CheY-like_superfamily"/>
</dbReference>
<dbReference type="InterPro" id="IPR036388">
    <property type="entry name" value="WH-like_DNA-bd_sf"/>
</dbReference>
<accession>A0A5M9QL69</accession>
<dbReference type="InterPro" id="IPR001789">
    <property type="entry name" value="Sig_transdc_resp-reg_receiver"/>
</dbReference>
<dbReference type="SMART" id="SM00862">
    <property type="entry name" value="Trans_reg_C"/>
    <property type="match status" value="1"/>
</dbReference>
<dbReference type="Proteomes" id="UP000323707">
    <property type="component" value="Unassembled WGS sequence"/>
</dbReference>
<keyword evidence="1" id="KW-0805">Transcription regulation</keyword>
<proteinExistence type="predicted"/>
<dbReference type="InterPro" id="IPR016032">
    <property type="entry name" value="Sig_transdc_resp-reg_C-effctor"/>
</dbReference>
<dbReference type="RefSeq" id="WP_150337507.1">
    <property type="nucleotide sequence ID" value="NZ_JAERIX010000018.1"/>
</dbReference>
<dbReference type="PROSITE" id="PS50110">
    <property type="entry name" value="RESPONSE_REGULATORY"/>
    <property type="match status" value="1"/>
</dbReference>
<reference evidence="8 9" key="1">
    <citation type="submission" date="2019-09" db="EMBL/GenBank/DDBJ databases">
        <title>Draft genome sequence of various Type strains from the CCUG.</title>
        <authorList>
            <person name="Pineiro-Iglesias B."/>
            <person name="Tunovic T."/>
            <person name="Unosson C."/>
            <person name="Inganas E."/>
            <person name="Ohlen M."/>
            <person name="Cardew S."/>
            <person name="Jensie-Markopoulos S."/>
            <person name="Salva-Serra F."/>
            <person name="Jaen-Luchoro D."/>
            <person name="Karlsson R."/>
            <person name="Svensson-Stadler L."/>
            <person name="Chun J."/>
            <person name="Moore E."/>
        </authorList>
    </citation>
    <scope>NUCLEOTIDE SEQUENCE [LARGE SCALE GENOMIC DNA]</scope>
    <source>
        <strain evidence="8 9">CCUG 32756T</strain>
    </source>
</reference>
<feature type="domain" description="Response regulatory" evidence="6">
    <location>
        <begin position="4"/>
        <end position="133"/>
    </location>
</feature>